<protein>
    <submittedName>
        <fullName evidence="2">Uncharacterized protein</fullName>
    </submittedName>
</protein>
<sequence length="134" mass="14286">MLARSGPVSQPMGGGRAAQTSSLVGDSRRQIRHHADNLIVRGKQVAQALGADVVSCEVISRIPGRAVEQNQGVEKSGEAVERILEAAANFAKEVDELYGDLGLPDSQGRRKGKEVVGEDHDGGNVMSKKRAIMR</sequence>
<comment type="caution">
    <text evidence="2">The sequence shown here is derived from an EMBL/GenBank/DDBJ whole genome shotgun (WGS) entry which is preliminary data.</text>
</comment>
<organism evidence="2 3">
    <name type="scientific">Corchorus olitorius</name>
    <dbReference type="NCBI Taxonomy" id="93759"/>
    <lineage>
        <taxon>Eukaryota</taxon>
        <taxon>Viridiplantae</taxon>
        <taxon>Streptophyta</taxon>
        <taxon>Embryophyta</taxon>
        <taxon>Tracheophyta</taxon>
        <taxon>Spermatophyta</taxon>
        <taxon>Magnoliopsida</taxon>
        <taxon>eudicotyledons</taxon>
        <taxon>Gunneridae</taxon>
        <taxon>Pentapetalae</taxon>
        <taxon>rosids</taxon>
        <taxon>malvids</taxon>
        <taxon>Malvales</taxon>
        <taxon>Malvaceae</taxon>
        <taxon>Grewioideae</taxon>
        <taxon>Apeibeae</taxon>
        <taxon>Corchorus</taxon>
    </lineage>
</organism>
<keyword evidence="3" id="KW-1185">Reference proteome</keyword>
<dbReference type="EMBL" id="AWUE01015950">
    <property type="protein sequence ID" value="OMO94898.1"/>
    <property type="molecule type" value="Genomic_DNA"/>
</dbReference>
<feature type="region of interest" description="Disordered" evidence="1">
    <location>
        <begin position="1"/>
        <end position="29"/>
    </location>
</feature>
<proteinExistence type="predicted"/>
<dbReference type="AlphaFoldDB" id="A0A1R3JJA8"/>
<dbReference type="OrthoDB" id="10462596at2759"/>
<accession>A0A1R3JJA8</accession>
<evidence type="ECO:0000313" key="2">
    <source>
        <dbReference type="EMBL" id="OMO94898.1"/>
    </source>
</evidence>
<name>A0A1R3JJA8_9ROSI</name>
<feature type="compositionally biased region" description="Basic and acidic residues" evidence="1">
    <location>
        <begin position="113"/>
        <end position="122"/>
    </location>
</feature>
<feature type="region of interest" description="Disordered" evidence="1">
    <location>
        <begin position="101"/>
        <end position="134"/>
    </location>
</feature>
<gene>
    <name evidence="2" type="ORF">COLO4_16149</name>
</gene>
<reference evidence="3" key="1">
    <citation type="submission" date="2013-09" db="EMBL/GenBank/DDBJ databases">
        <title>Corchorus olitorius genome sequencing.</title>
        <authorList>
            <person name="Alam M."/>
            <person name="Haque M.S."/>
            <person name="Islam M.S."/>
            <person name="Emdad E.M."/>
            <person name="Islam M.M."/>
            <person name="Ahmed B."/>
            <person name="Halim A."/>
            <person name="Hossen Q.M.M."/>
            <person name="Hossain M.Z."/>
            <person name="Ahmed R."/>
            <person name="Khan M.M."/>
            <person name="Islam R."/>
            <person name="Rashid M.M."/>
            <person name="Khan S.A."/>
            <person name="Rahman M.S."/>
            <person name="Alam M."/>
            <person name="Yahiya A.S."/>
            <person name="Khan M.S."/>
            <person name="Azam M.S."/>
            <person name="Haque T."/>
            <person name="Lashkar M.Z.H."/>
            <person name="Akhand A.I."/>
            <person name="Morshed G."/>
            <person name="Roy S."/>
            <person name="Uddin K.S."/>
            <person name="Rabeya T."/>
            <person name="Hossain A.S."/>
            <person name="Chowdhury A."/>
            <person name="Snigdha A.R."/>
            <person name="Mortoza M.S."/>
            <person name="Matin S.A."/>
            <person name="Hoque S.M.E."/>
            <person name="Islam M.K."/>
            <person name="Roy D.K."/>
            <person name="Haider R."/>
            <person name="Moosa M.M."/>
            <person name="Elias S.M."/>
            <person name="Hasan A.M."/>
            <person name="Jahan S."/>
            <person name="Shafiuddin M."/>
            <person name="Mahmood N."/>
            <person name="Shommy N.S."/>
        </authorList>
    </citation>
    <scope>NUCLEOTIDE SEQUENCE [LARGE SCALE GENOMIC DNA]</scope>
    <source>
        <strain evidence="3">cv. O-4</strain>
    </source>
</reference>
<evidence type="ECO:0000313" key="3">
    <source>
        <dbReference type="Proteomes" id="UP000187203"/>
    </source>
</evidence>
<dbReference type="Proteomes" id="UP000187203">
    <property type="component" value="Unassembled WGS sequence"/>
</dbReference>
<evidence type="ECO:0000256" key="1">
    <source>
        <dbReference type="SAM" id="MobiDB-lite"/>
    </source>
</evidence>